<dbReference type="EMBL" id="PDPS01000029">
    <property type="protein sequence ID" value="PID57060.1"/>
    <property type="molecule type" value="Genomic_DNA"/>
</dbReference>
<sequence length="156" mass="17134">MNLSKIISIVFLVIGVSYLILVFQLESASIGNPNAPKIFPGMVAVLMIGLSISLLAQEFRAGANTGGETGQSSRPDIENFVKIALVCICALLYALLFNRLGYVLSTTLFLEGVLAVFNGPKHWKQNTLIAVIFSVVVYILFFKLLNVYLPPFPFFE</sequence>
<feature type="transmembrane region" description="Helical" evidence="1">
    <location>
        <begin position="127"/>
        <end position="149"/>
    </location>
</feature>
<feature type="transmembrane region" description="Helical" evidence="1">
    <location>
        <begin position="37"/>
        <end position="56"/>
    </location>
</feature>
<keyword evidence="1" id="KW-1133">Transmembrane helix</keyword>
<reference evidence="3 4" key="1">
    <citation type="submission" date="2017-10" db="EMBL/GenBank/DDBJ databases">
        <title>Novel microbial diversity and functional potential in the marine mammal oral microbiome.</title>
        <authorList>
            <person name="Dudek N.K."/>
            <person name="Sun C.L."/>
            <person name="Burstein D."/>
            <person name="Kantor R.S."/>
            <person name="Aliaga Goltsman D.S."/>
            <person name="Bik E.M."/>
            <person name="Thomas B.C."/>
            <person name="Banfield J.F."/>
            <person name="Relman D.A."/>
        </authorList>
    </citation>
    <scope>NUCLEOTIDE SEQUENCE [LARGE SCALE GENOMIC DNA]</scope>
    <source>
        <strain evidence="3">DOLZORAL124_49_17</strain>
    </source>
</reference>
<accession>A0A2G6E4P1</accession>
<comment type="caution">
    <text evidence="3">The sequence shown here is derived from an EMBL/GenBank/DDBJ whole genome shotgun (WGS) entry which is preliminary data.</text>
</comment>
<feature type="transmembrane region" description="Helical" evidence="1">
    <location>
        <begin position="77"/>
        <end position="96"/>
    </location>
</feature>
<dbReference type="Proteomes" id="UP000229740">
    <property type="component" value="Unassembled WGS sequence"/>
</dbReference>
<name>A0A2G6E4P1_9BACT</name>
<evidence type="ECO:0000259" key="2">
    <source>
        <dbReference type="Pfam" id="PF07331"/>
    </source>
</evidence>
<feature type="domain" description="DUF1468" evidence="2">
    <location>
        <begin position="6"/>
        <end position="150"/>
    </location>
</feature>
<evidence type="ECO:0000256" key="1">
    <source>
        <dbReference type="SAM" id="Phobius"/>
    </source>
</evidence>
<feature type="transmembrane region" description="Helical" evidence="1">
    <location>
        <begin position="7"/>
        <end position="25"/>
    </location>
</feature>
<dbReference type="AlphaFoldDB" id="A0A2G6E4P1"/>
<keyword evidence="1" id="KW-0472">Membrane</keyword>
<dbReference type="InterPro" id="IPR009936">
    <property type="entry name" value="DUF1468"/>
</dbReference>
<organism evidence="3 4">
    <name type="scientific">candidate division KSB3 bacterium</name>
    <dbReference type="NCBI Taxonomy" id="2044937"/>
    <lineage>
        <taxon>Bacteria</taxon>
        <taxon>candidate division KSB3</taxon>
    </lineage>
</organism>
<feature type="transmembrane region" description="Helical" evidence="1">
    <location>
        <begin position="102"/>
        <end position="120"/>
    </location>
</feature>
<protein>
    <recommendedName>
        <fullName evidence="2">DUF1468 domain-containing protein</fullName>
    </recommendedName>
</protein>
<evidence type="ECO:0000313" key="4">
    <source>
        <dbReference type="Proteomes" id="UP000229740"/>
    </source>
</evidence>
<proteinExistence type="predicted"/>
<keyword evidence="1" id="KW-0812">Transmembrane</keyword>
<gene>
    <name evidence="3" type="ORF">CSB45_09085</name>
</gene>
<dbReference type="Pfam" id="PF07331">
    <property type="entry name" value="TctB"/>
    <property type="match status" value="1"/>
</dbReference>
<evidence type="ECO:0000313" key="3">
    <source>
        <dbReference type="EMBL" id="PID57060.1"/>
    </source>
</evidence>